<dbReference type="AlphaFoldDB" id="A0A195BMN2"/>
<evidence type="ECO:0000313" key="2">
    <source>
        <dbReference type="Proteomes" id="UP000078540"/>
    </source>
</evidence>
<organism evidence="1 2">
    <name type="scientific">Atta colombica</name>
    <dbReference type="NCBI Taxonomy" id="520822"/>
    <lineage>
        <taxon>Eukaryota</taxon>
        <taxon>Metazoa</taxon>
        <taxon>Ecdysozoa</taxon>
        <taxon>Arthropoda</taxon>
        <taxon>Hexapoda</taxon>
        <taxon>Insecta</taxon>
        <taxon>Pterygota</taxon>
        <taxon>Neoptera</taxon>
        <taxon>Endopterygota</taxon>
        <taxon>Hymenoptera</taxon>
        <taxon>Apocrita</taxon>
        <taxon>Aculeata</taxon>
        <taxon>Formicoidea</taxon>
        <taxon>Formicidae</taxon>
        <taxon>Myrmicinae</taxon>
        <taxon>Atta</taxon>
    </lineage>
</organism>
<dbReference type="EMBL" id="KQ976441">
    <property type="protein sequence ID" value="KYM86408.1"/>
    <property type="molecule type" value="Genomic_DNA"/>
</dbReference>
<name>A0A195BMN2_9HYME</name>
<gene>
    <name evidence="1" type="ORF">ALC53_04108</name>
</gene>
<dbReference type="Proteomes" id="UP000078540">
    <property type="component" value="Unassembled WGS sequence"/>
</dbReference>
<sequence length="179" mass="20546">MRIRVIFSPVWLHEEALARLPVPLHLGRSMSRLPNCLNSRARVYHMTSDPLVITIHISMRTSRRESIRLSCSRDSSTRWSIECGVAPRREEFFEFFGNKATVNQELKTEEGLQIHHTCFKDDIITGIILSLRLITTSSLNHLSRPLDRICRKNVYTVTNANVERGSLTLAIILGWYAAE</sequence>
<protein>
    <submittedName>
        <fullName evidence="1">Uncharacterized protein</fullName>
    </submittedName>
</protein>
<evidence type="ECO:0000313" key="1">
    <source>
        <dbReference type="EMBL" id="KYM86408.1"/>
    </source>
</evidence>
<accession>A0A195BMN2</accession>
<proteinExistence type="predicted"/>
<reference evidence="1 2" key="1">
    <citation type="submission" date="2015-09" db="EMBL/GenBank/DDBJ databases">
        <title>Atta colombica WGS genome.</title>
        <authorList>
            <person name="Nygaard S."/>
            <person name="Hu H."/>
            <person name="Boomsma J."/>
            <person name="Zhang G."/>
        </authorList>
    </citation>
    <scope>NUCLEOTIDE SEQUENCE [LARGE SCALE GENOMIC DNA]</scope>
    <source>
        <strain evidence="1">Treedump-2</strain>
        <tissue evidence="1">Whole body</tissue>
    </source>
</reference>
<keyword evidence="2" id="KW-1185">Reference proteome</keyword>